<comment type="caution">
    <text evidence="1">The sequence shown here is derived from an EMBL/GenBank/DDBJ whole genome shotgun (WGS) entry which is preliminary data.</text>
</comment>
<reference evidence="1 2" key="1">
    <citation type="journal article" date="2019" name="Nat. Microbiol.">
        <title>Mediterranean grassland soil C-N compound turnover is dependent on rainfall and depth, and is mediated by genomically divergent microorganisms.</title>
        <authorList>
            <person name="Diamond S."/>
            <person name="Andeer P.F."/>
            <person name="Li Z."/>
            <person name="Crits-Christoph A."/>
            <person name="Burstein D."/>
            <person name="Anantharaman K."/>
            <person name="Lane K.R."/>
            <person name="Thomas B.C."/>
            <person name="Pan C."/>
            <person name="Northen T.R."/>
            <person name="Banfield J.F."/>
        </authorList>
    </citation>
    <scope>NUCLEOTIDE SEQUENCE [LARGE SCALE GENOMIC DNA]</scope>
    <source>
        <strain evidence="1">WS_11</strain>
    </source>
</reference>
<sequence>SFANQALSVEYLRKKSKTLKKDVHVVPPAIDRDVARLKLRTMGVAIDTPTAEQERYLRTWSEGT</sequence>
<dbReference type="EMBL" id="VBPB01000045">
    <property type="protein sequence ID" value="TMQ73744.1"/>
    <property type="molecule type" value="Genomic_DNA"/>
</dbReference>
<dbReference type="AlphaFoldDB" id="A0A538UCX8"/>
<protein>
    <submittedName>
        <fullName evidence="1">Adenosylhomocysteinase</fullName>
    </submittedName>
</protein>
<dbReference type="Pfam" id="PF05221">
    <property type="entry name" value="AdoHcyase"/>
    <property type="match status" value="1"/>
</dbReference>
<dbReference type="SUPFAM" id="SSF52283">
    <property type="entry name" value="Formate/glycerate dehydrogenase catalytic domain-like"/>
    <property type="match status" value="1"/>
</dbReference>
<dbReference type="InterPro" id="IPR000043">
    <property type="entry name" value="Adenosylhomocysteinase-like"/>
</dbReference>
<dbReference type="Proteomes" id="UP000319771">
    <property type="component" value="Unassembled WGS sequence"/>
</dbReference>
<proteinExistence type="predicted"/>
<evidence type="ECO:0000313" key="2">
    <source>
        <dbReference type="Proteomes" id="UP000319771"/>
    </source>
</evidence>
<evidence type="ECO:0000313" key="1">
    <source>
        <dbReference type="EMBL" id="TMQ73744.1"/>
    </source>
</evidence>
<accession>A0A538UCX8</accession>
<dbReference type="InterPro" id="IPR042172">
    <property type="entry name" value="Adenosylhomocyst_ase-like_sf"/>
</dbReference>
<dbReference type="Gene3D" id="3.40.50.1480">
    <property type="entry name" value="Adenosylhomocysteinase-like"/>
    <property type="match status" value="1"/>
</dbReference>
<organism evidence="1 2">
    <name type="scientific">Eiseniibacteriota bacterium</name>
    <dbReference type="NCBI Taxonomy" id="2212470"/>
    <lineage>
        <taxon>Bacteria</taxon>
        <taxon>Candidatus Eiseniibacteriota</taxon>
    </lineage>
</organism>
<feature type="non-terminal residue" evidence="1">
    <location>
        <position position="1"/>
    </location>
</feature>
<name>A0A538UCX8_UNCEI</name>
<gene>
    <name evidence="1" type="ORF">E6K81_03100</name>
</gene>